<gene>
    <name evidence="2" type="ORF">QEZ41_11850</name>
</gene>
<dbReference type="InterPro" id="IPR047650">
    <property type="entry name" value="Transpos_IS110"/>
</dbReference>
<feature type="domain" description="Transposase IS116/IS110/IS902 C-terminal" evidence="1">
    <location>
        <begin position="14"/>
        <end position="48"/>
    </location>
</feature>
<keyword evidence="3" id="KW-1185">Reference proteome</keyword>
<evidence type="ECO:0000313" key="3">
    <source>
        <dbReference type="Proteomes" id="UP001241056"/>
    </source>
</evidence>
<reference evidence="2 3" key="1">
    <citation type="submission" date="2023-06" db="EMBL/GenBank/DDBJ databases">
        <title>Thiopseudomonas sp. CY1220 draft genome sequence.</title>
        <authorList>
            <person name="Zhao G."/>
            <person name="An M."/>
        </authorList>
    </citation>
    <scope>NUCLEOTIDE SEQUENCE [LARGE SCALE GENOMIC DNA]</scope>
    <source>
        <strain evidence="2 3">CY1220</strain>
    </source>
</reference>
<comment type="caution">
    <text evidence="2">The sequence shown here is derived from an EMBL/GenBank/DDBJ whole genome shotgun (WGS) entry which is preliminary data.</text>
</comment>
<protein>
    <submittedName>
        <fullName evidence="2">Transposase</fullName>
    </submittedName>
</protein>
<dbReference type="PANTHER" id="PTHR33055">
    <property type="entry name" value="TRANSPOSASE FOR INSERTION SEQUENCE ELEMENT IS1111A"/>
    <property type="match status" value="1"/>
</dbReference>
<dbReference type="PANTHER" id="PTHR33055:SF3">
    <property type="entry name" value="PUTATIVE TRANSPOSASE FOR IS117-RELATED"/>
    <property type="match status" value="1"/>
</dbReference>
<dbReference type="EMBL" id="JAUCDY010000021">
    <property type="protein sequence ID" value="MDM7858956.1"/>
    <property type="molecule type" value="Genomic_DNA"/>
</dbReference>
<accession>A0ABT7SRY6</accession>
<evidence type="ECO:0000259" key="1">
    <source>
        <dbReference type="Pfam" id="PF02371"/>
    </source>
</evidence>
<dbReference type="InterPro" id="IPR003346">
    <property type="entry name" value="Transposase_20"/>
</dbReference>
<evidence type="ECO:0000313" key="2">
    <source>
        <dbReference type="EMBL" id="MDM7858956.1"/>
    </source>
</evidence>
<dbReference type="Proteomes" id="UP001241056">
    <property type="component" value="Unassembled WGS sequence"/>
</dbReference>
<sequence>MCYRPFRERRGTCQHRLSKAGNSYLRTALFMPALSAATHDAIVRAFYQSLIQRGKKKMQALCAVMRKMLTGIWACLKLNLPFDSSKLFSEEHKKACA</sequence>
<dbReference type="Pfam" id="PF02371">
    <property type="entry name" value="Transposase_20"/>
    <property type="match status" value="1"/>
</dbReference>
<proteinExistence type="predicted"/>
<name>A0ABT7SRY6_9GAMM</name>
<organism evidence="2 3">
    <name type="scientific">Thiopseudomonas acetoxidans</name>
    <dbReference type="NCBI Taxonomy" id="3041622"/>
    <lineage>
        <taxon>Bacteria</taxon>
        <taxon>Pseudomonadati</taxon>
        <taxon>Pseudomonadota</taxon>
        <taxon>Gammaproteobacteria</taxon>
        <taxon>Pseudomonadales</taxon>
        <taxon>Pseudomonadaceae</taxon>
        <taxon>Thiopseudomonas</taxon>
    </lineage>
</organism>